<accession>Q0AC16</accession>
<evidence type="ECO:0000256" key="1">
    <source>
        <dbReference type="SAM" id="MobiDB-lite"/>
    </source>
</evidence>
<evidence type="ECO:0000313" key="2">
    <source>
        <dbReference type="EMBL" id="ABI55621.1"/>
    </source>
</evidence>
<sequence length="1100" mass="122997">MTDSIAPQVWPAGPRGRDDDLFHEDPRPLCATFLWADIVYLTGSGEFWLLNATAAAAMHHAADKLADIAAVDDRDERNRRLSEEAGVLDSFLPAHPVSFLGEADRQRFAQTLQQLAALQDEAPDTLLQRVVDGVPFQGTTSVSTSQSWSGDHSMPSAVPTQCPEPARIHESNDHLDALQALYQRGLDKAEKAGYVVDSALVHGDSEARIREALQRYHRRRELAFQGARSHLEQGQGLPPTRPLHKILEQYRRHVALCDQDPVPEAVERCEIASVIEHYIPQLEQDYRHYIDSLIELAGLGVATPELALAEDPDAGFADGVDYVARYFATLDELDALREDVDTRLREWEQGTGRATPLPIFLFTDEQARFDRLRERMDRLYRTARRRVDRTRPRRVLHWDLGPDDIRDPEPYRPPPIHRLVRADFPLREFSGPGRQRTLDHLSLHQLGETRPHYARQRDAAIAHDSRTVTEPRSLPDTALTGWLTRRGCRRLDWNPDWHSEPLGLFEPERFFHDLDHQGLVIDRLADDSAREEWGRRLRRILFADPLNHPMRLFDASGPAQLLRLLAGAYAEPDRRDRALSGEAPLWLRRPGPVAQAEPETAASGNGARIGLTARYQDTAGIDTGGNAGGRTVSVAPSLALDELGITATVARGQHGSPVVLRLRGQHAFDFGRGEIALAPIQLPDPAKAEPVIVPFGLEADHPDARSIGRYCLHIEPVLHGHAAVSVALGGGVGLDTAGGRLAVNGLAPVERDGVDARLEAFAGTGLAGHNHCRLLWQPPANLLARLPRYQAMAEIDRAGYARDEARQWKTLTAAEINPEVRVGVGGEAAFRLGLHNGRFVLHASLRLVLGVGGGGSVRLALDPRHLDLWLAMMHQALVEVGYERVDWIDEDAFEEMSRLAYLAAITLVEPALLLLRGTHRLRQMIEWFTRDRDMASRIAYTIVNDPQRDAIAAWVRQLPPEALGPLLYTLTSRPQAFEVEIQRDGQKQVQRFGREQALVFHQRAILNCLQWIVSGVMAGVYGPRRDFSAEHPHPAQKLFEKAVVRMARDGQPTDESRADAYAENRGRLDNFMSAGSGQLEQQDRQWKYRQNAGWLSRHIQ</sequence>
<organism evidence="2 3">
    <name type="scientific">Alkalilimnicola ehrlichii (strain ATCC BAA-1101 / DSM 17681 / MLHE-1)</name>
    <dbReference type="NCBI Taxonomy" id="187272"/>
    <lineage>
        <taxon>Bacteria</taxon>
        <taxon>Pseudomonadati</taxon>
        <taxon>Pseudomonadota</taxon>
        <taxon>Gammaproteobacteria</taxon>
        <taxon>Chromatiales</taxon>
        <taxon>Ectothiorhodospiraceae</taxon>
        <taxon>Alkalilimnicola</taxon>
    </lineage>
</organism>
<protein>
    <submittedName>
        <fullName evidence="2">Uncharacterized protein</fullName>
    </submittedName>
</protein>
<gene>
    <name evidence="2" type="ordered locus">Mlg_0266</name>
</gene>
<dbReference type="eggNOG" id="ENOG5033PIW">
    <property type="taxonomic scope" value="Bacteria"/>
</dbReference>
<dbReference type="KEGG" id="aeh:Mlg_0266"/>
<dbReference type="AlphaFoldDB" id="Q0AC16"/>
<dbReference type="HOGENOM" id="CLU_272479_0_0_6"/>
<dbReference type="EMBL" id="CP000453">
    <property type="protein sequence ID" value="ABI55621.1"/>
    <property type="molecule type" value="Genomic_DNA"/>
</dbReference>
<name>Q0AC16_ALKEH</name>
<evidence type="ECO:0000313" key="3">
    <source>
        <dbReference type="Proteomes" id="UP000001962"/>
    </source>
</evidence>
<dbReference type="Proteomes" id="UP000001962">
    <property type="component" value="Chromosome"/>
</dbReference>
<dbReference type="OrthoDB" id="6172510at2"/>
<keyword evidence="3" id="KW-1185">Reference proteome</keyword>
<dbReference type="RefSeq" id="WP_011628017.1">
    <property type="nucleotide sequence ID" value="NC_008340.1"/>
</dbReference>
<proteinExistence type="predicted"/>
<reference evidence="3" key="1">
    <citation type="submission" date="2006-08" db="EMBL/GenBank/DDBJ databases">
        <title>Complete sequence of Alkalilimnicola ehrilichei MLHE-1.</title>
        <authorList>
            <person name="Copeland A."/>
            <person name="Lucas S."/>
            <person name="Lapidus A."/>
            <person name="Barry K."/>
            <person name="Detter J.C."/>
            <person name="Glavina del Rio T."/>
            <person name="Hammon N."/>
            <person name="Israni S."/>
            <person name="Dalin E."/>
            <person name="Tice H."/>
            <person name="Pitluck S."/>
            <person name="Sims D."/>
            <person name="Brettin T."/>
            <person name="Bruce D."/>
            <person name="Han C."/>
            <person name="Tapia R."/>
            <person name="Gilna P."/>
            <person name="Schmutz J."/>
            <person name="Larimer F."/>
            <person name="Land M."/>
            <person name="Hauser L."/>
            <person name="Kyrpides N."/>
            <person name="Mikhailova N."/>
            <person name="Oremland R.S."/>
            <person name="Hoeft S.E."/>
            <person name="Switzer-Blum J."/>
            <person name="Kulp T."/>
            <person name="King G."/>
            <person name="Tabita R."/>
            <person name="Witte B."/>
            <person name="Santini J.M."/>
            <person name="Basu P."/>
            <person name="Hollibaugh J.T."/>
            <person name="Xie G."/>
            <person name="Stolz J.F."/>
            <person name="Richardson P."/>
        </authorList>
    </citation>
    <scope>NUCLEOTIDE SEQUENCE [LARGE SCALE GENOMIC DNA]</scope>
    <source>
        <strain evidence="3">ATCC BAA-1101 / DSM 17681 / MLHE-1</strain>
    </source>
</reference>
<feature type="compositionally biased region" description="Polar residues" evidence="1">
    <location>
        <begin position="141"/>
        <end position="150"/>
    </location>
</feature>
<feature type="region of interest" description="Disordered" evidence="1">
    <location>
        <begin position="141"/>
        <end position="167"/>
    </location>
</feature>